<accession>A0A2L0IHP9</accession>
<proteinExistence type="predicted"/>
<dbReference type="EMBL" id="CP026377">
    <property type="protein sequence ID" value="AUX94086.1"/>
    <property type="molecule type" value="Genomic_DNA"/>
</dbReference>
<sequence length="119" mass="13149">MLWGLHLNTLQLSVVHRLPESYRWAAGLAGGVVEPHTLNALAAEDDLIGLRLLSHDGAPAWEIMQKMRAMLADIQVDCTVVEWQGEPCLFVQRSDESAATVRLKNQGVAIAETFTAWAR</sequence>
<dbReference type="KEGG" id="pgz:C2E15_14040"/>
<reference evidence="1 2" key="1">
    <citation type="submission" date="2018-01" db="EMBL/GenBank/DDBJ databases">
        <title>Complete and assembled Genome of Pantoea gaviniae DSM22758T.</title>
        <authorList>
            <person name="Stevens M.J.A."/>
            <person name="Zurfluh K."/>
            <person name="Stephan R."/>
        </authorList>
    </citation>
    <scope>NUCLEOTIDE SEQUENCE [LARGE SCALE GENOMIC DNA]</scope>
    <source>
        <strain evidence="1 2">DSM 22758</strain>
    </source>
</reference>
<dbReference type="AlphaFoldDB" id="A0A2L0IHP9"/>
<keyword evidence="2" id="KW-1185">Reference proteome</keyword>
<evidence type="ECO:0000313" key="2">
    <source>
        <dbReference type="Proteomes" id="UP000238365"/>
    </source>
</evidence>
<dbReference type="InterPro" id="IPR020489">
    <property type="entry name" value="Uncharacterised_YejG"/>
</dbReference>
<organism evidence="1 2">
    <name type="scientific">Mixta gaviniae</name>
    <dbReference type="NCBI Taxonomy" id="665914"/>
    <lineage>
        <taxon>Bacteria</taxon>
        <taxon>Pseudomonadati</taxon>
        <taxon>Pseudomonadota</taxon>
        <taxon>Gammaproteobacteria</taxon>
        <taxon>Enterobacterales</taxon>
        <taxon>Erwiniaceae</taxon>
        <taxon>Mixta</taxon>
    </lineage>
</organism>
<name>A0A2L0IHP9_9GAMM</name>
<evidence type="ECO:0000313" key="1">
    <source>
        <dbReference type="EMBL" id="AUX94086.1"/>
    </source>
</evidence>
<dbReference type="Proteomes" id="UP000238365">
    <property type="component" value="Chromosome"/>
</dbReference>
<gene>
    <name evidence="1" type="ORF">C2E15_14040</name>
</gene>
<protein>
    <recommendedName>
        <fullName evidence="3">YejG-like protein</fullName>
    </recommendedName>
</protein>
<dbReference type="Pfam" id="PF13989">
    <property type="entry name" value="YejG"/>
    <property type="match status" value="1"/>
</dbReference>
<evidence type="ECO:0008006" key="3">
    <source>
        <dbReference type="Google" id="ProtNLM"/>
    </source>
</evidence>
<dbReference type="NCBIfam" id="NF008811">
    <property type="entry name" value="PRK11835.1"/>
    <property type="match status" value="1"/>
</dbReference>
<dbReference type="OrthoDB" id="6413388at2"/>